<evidence type="ECO:0000313" key="2">
    <source>
        <dbReference type="Proteomes" id="UP000783588"/>
    </source>
</evidence>
<protein>
    <submittedName>
        <fullName evidence="1">Uncharacterized protein</fullName>
    </submittedName>
</protein>
<dbReference type="EMBL" id="JAHLQI010000003">
    <property type="protein sequence ID" value="MBU5490470.1"/>
    <property type="molecule type" value="Genomic_DNA"/>
</dbReference>
<proteinExistence type="predicted"/>
<evidence type="ECO:0000313" key="1">
    <source>
        <dbReference type="EMBL" id="MBU5490470.1"/>
    </source>
</evidence>
<name>A0ABS6ERZ7_9FIRM</name>
<reference evidence="1 2" key="1">
    <citation type="submission" date="2021-06" db="EMBL/GenBank/DDBJ databases">
        <authorList>
            <person name="Sun Q."/>
            <person name="Li D."/>
        </authorList>
    </citation>
    <scope>NUCLEOTIDE SEQUENCE [LARGE SCALE GENOMIC DNA]</scope>
    <source>
        <strain evidence="1 2">MSJd-7</strain>
    </source>
</reference>
<organism evidence="1 2">
    <name type="scientific">Butyricicoccus intestinisimiae</name>
    <dbReference type="NCBI Taxonomy" id="2841509"/>
    <lineage>
        <taxon>Bacteria</taxon>
        <taxon>Bacillati</taxon>
        <taxon>Bacillota</taxon>
        <taxon>Clostridia</taxon>
        <taxon>Eubacteriales</taxon>
        <taxon>Butyricicoccaceae</taxon>
        <taxon>Butyricicoccus</taxon>
    </lineage>
</organism>
<keyword evidence="2" id="KW-1185">Reference proteome</keyword>
<sequence length="114" mass="11878">MAGAMMTAVGSQAFAYSWSGYLGDNKWTSVAGLKTKTSKGYATASWSGSEGQVKGCKVAIYTSGGDFIESVALTLQGGSRSITADVVNGRSYSLKGKLVKDSTRGIYNSGSWNP</sequence>
<dbReference type="RefSeq" id="WP_216470125.1">
    <property type="nucleotide sequence ID" value="NZ_JAHLQI010000003.1"/>
</dbReference>
<comment type="caution">
    <text evidence="1">The sequence shown here is derived from an EMBL/GenBank/DDBJ whole genome shotgun (WGS) entry which is preliminary data.</text>
</comment>
<gene>
    <name evidence="1" type="ORF">KQI75_07535</name>
</gene>
<dbReference type="Proteomes" id="UP000783588">
    <property type="component" value="Unassembled WGS sequence"/>
</dbReference>
<accession>A0ABS6ERZ7</accession>